<dbReference type="InterPro" id="IPR018389">
    <property type="entry name" value="DctP_fam"/>
</dbReference>
<evidence type="ECO:0000256" key="5">
    <source>
        <dbReference type="SAM" id="SignalP"/>
    </source>
</evidence>
<dbReference type="PIRSF" id="PIRSF006470">
    <property type="entry name" value="DctB"/>
    <property type="match status" value="1"/>
</dbReference>
<dbReference type="AlphaFoldDB" id="A0A410GFH8"/>
<dbReference type="RefSeq" id="WP_128356051.1">
    <property type="nucleotide sequence ID" value="NZ_CP022987.1"/>
</dbReference>
<dbReference type="GO" id="GO:0055085">
    <property type="term" value="P:transmembrane transport"/>
    <property type="evidence" value="ECO:0007669"/>
    <property type="project" value="InterPro"/>
</dbReference>
<keyword evidence="4 5" id="KW-0732">Signal</keyword>
<evidence type="ECO:0000256" key="4">
    <source>
        <dbReference type="ARBA" id="ARBA00022729"/>
    </source>
</evidence>
<dbReference type="GO" id="GO:0030288">
    <property type="term" value="C:outer membrane-bounded periplasmic space"/>
    <property type="evidence" value="ECO:0007669"/>
    <property type="project" value="InterPro"/>
</dbReference>
<dbReference type="Gene3D" id="3.40.190.170">
    <property type="entry name" value="Bacterial extracellular solute-binding protein, family 7"/>
    <property type="match status" value="1"/>
</dbReference>
<protein>
    <recommendedName>
        <fullName evidence="8">C4-dicarboxylate ABC transporter substrate-binding protein</fullName>
    </recommendedName>
</protein>
<feature type="signal peptide" evidence="5">
    <location>
        <begin position="1"/>
        <end position="21"/>
    </location>
</feature>
<dbReference type="KEGG" id="pus:CKA81_15230"/>
<dbReference type="PANTHER" id="PTHR33376:SF4">
    <property type="entry name" value="SIALIC ACID-BINDING PERIPLASMIC PROTEIN SIAP"/>
    <property type="match status" value="1"/>
</dbReference>
<keyword evidence="3" id="KW-0813">Transport</keyword>
<comment type="similarity">
    <text evidence="2">Belongs to the bacterial solute-binding protein 7 family.</text>
</comment>
<dbReference type="EMBL" id="CP022987">
    <property type="protein sequence ID" value="QAA95062.1"/>
    <property type="molecule type" value="Genomic_DNA"/>
</dbReference>
<evidence type="ECO:0000313" key="6">
    <source>
        <dbReference type="EMBL" id="QAA95062.1"/>
    </source>
</evidence>
<organism evidence="6 7">
    <name type="scientific">Pollutimonas thiosulfatoxidans</name>
    <dbReference type="NCBI Taxonomy" id="2028345"/>
    <lineage>
        <taxon>Bacteria</taxon>
        <taxon>Pseudomonadati</taxon>
        <taxon>Pseudomonadota</taxon>
        <taxon>Betaproteobacteria</taxon>
        <taxon>Burkholderiales</taxon>
        <taxon>Alcaligenaceae</taxon>
        <taxon>Pollutimonas</taxon>
    </lineage>
</organism>
<sequence>MKGYLFSGVVLAALISSHATAATTVRFAHHYEPTHPGHTCLAQPMAESINAANVGLDVKVFTNGQLGTPQELVEQLAIGEAQLTVAAASDLGAFYKPISVMDVAYFFDDYDAIMQFAGSDVGKQMYADVVKTANIRIVGTWLYGTRHLTANRPVRNTAEMAGLKIRTPGAAIMMSNIQAMGGSATPMAFGEVYLGLQQGTIDAQENPLPTIQNMKFYEQQKYLMLTSHLVMPSFTLVSEFFWKTLNDEQRAAVEKAAVETAAAITGCIQSEEKAILDQWRSDKTIEIIEVDIDAFRAKTIEHYSSKPDASWGDVYKKHMGVAN</sequence>
<dbReference type="InterPro" id="IPR038404">
    <property type="entry name" value="TRAP_DctP_sf"/>
</dbReference>
<dbReference type="NCBIfam" id="TIGR00787">
    <property type="entry name" value="dctP"/>
    <property type="match status" value="1"/>
</dbReference>
<proteinExistence type="inferred from homology"/>
<dbReference type="InterPro" id="IPR004682">
    <property type="entry name" value="TRAP_DctP"/>
</dbReference>
<evidence type="ECO:0000256" key="1">
    <source>
        <dbReference type="ARBA" id="ARBA00004196"/>
    </source>
</evidence>
<evidence type="ECO:0008006" key="8">
    <source>
        <dbReference type="Google" id="ProtNLM"/>
    </source>
</evidence>
<comment type="subcellular location">
    <subcellularLocation>
        <location evidence="1">Cell envelope</location>
    </subcellularLocation>
</comment>
<accession>A0A410GFH8</accession>
<dbReference type="NCBIfam" id="NF037995">
    <property type="entry name" value="TRAP_S1"/>
    <property type="match status" value="1"/>
</dbReference>
<keyword evidence="7" id="KW-1185">Reference proteome</keyword>
<dbReference type="OrthoDB" id="9794826at2"/>
<name>A0A410GFH8_9BURK</name>
<dbReference type="Proteomes" id="UP000283474">
    <property type="component" value="Chromosome"/>
</dbReference>
<evidence type="ECO:0000256" key="3">
    <source>
        <dbReference type="ARBA" id="ARBA00022448"/>
    </source>
</evidence>
<evidence type="ECO:0000256" key="2">
    <source>
        <dbReference type="ARBA" id="ARBA00009023"/>
    </source>
</evidence>
<dbReference type="PANTHER" id="PTHR33376">
    <property type="match status" value="1"/>
</dbReference>
<evidence type="ECO:0000313" key="7">
    <source>
        <dbReference type="Proteomes" id="UP000283474"/>
    </source>
</evidence>
<feature type="chain" id="PRO_5019037100" description="C4-dicarboxylate ABC transporter substrate-binding protein" evidence="5">
    <location>
        <begin position="22"/>
        <end position="323"/>
    </location>
</feature>
<reference evidence="6 7" key="1">
    <citation type="submission" date="2017-08" db="EMBL/GenBank/DDBJ databases">
        <authorList>
            <person name="Park S.-J."/>
            <person name="Kim H."/>
        </authorList>
    </citation>
    <scope>NUCLEOTIDE SEQUENCE [LARGE SCALE GENOMIC DNA]</scope>
    <source>
        <strain evidence="7">ye3</strain>
    </source>
</reference>
<gene>
    <name evidence="6" type="ORF">CKA81_15230</name>
</gene>
<dbReference type="Pfam" id="PF03480">
    <property type="entry name" value="DctP"/>
    <property type="match status" value="1"/>
</dbReference>